<organism evidence="1">
    <name type="scientific">Megaviridae environmental sample</name>
    <dbReference type="NCBI Taxonomy" id="1737588"/>
    <lineage>
        <taxon>Viruses</taxon>
        <taxon>Varidnaviria</taxon>
        <taxon>Bamfordvirae</taxon>
        <taxon>Nucleocytoviricota</taxon>
        <taxon>Megaviricetes</taxon>
        <taxon>Imitervirales</taxon>
        <taxon>Mimiviridae</taxon>
        <taxon>environmental samples</taxon>
    </lineage>
</organism>
<accession>A0A5J6VJ44</accession>
<name>A0A5J6VJ44_9VIRU</name>
<protein>
    <submittedName>
        <fullName evidence="1">Uncharacterized protein</fullName>
    </submittedName>
</protein>
<proteinExistence type="predicted"/>
<reference evidence="1" key="1">
    <citation type="journal article" date="2019" name="Philos. Trans. R. Soc. Lond., B, Biol. Sci.">
        <title>Targeted metagenomic recovery of four divergent viruses reveals shared and distinctive characteristics of giant viruses of marine eukaryotes.</title>
        <authorList>
            <person name="Needham D.M."/>
            <person name="Poirier C."/>
            <person name="Hehenberger E."/>
            <person name="Jimenez V."/>
            <person name="Swalwell J.E."/>
            <person name="Santoro A.E."/>
            <person name="Worden A.Z."/>
        </authorList>
    </citation>
    <scope>NUCLEOTIDE SEQUENCE</scope>
    <source>
        <strain evidence="1">OPacV-662</strain>
    </source>
</reference>
<sequence>MFRMIRLGISLAAGIALMRIKKNPNALDTINNIDDSKNILPKLVLKKPRKHHLVLITNSLVTPNQQDTAHFIAIMEVFFNEFNVEAITCVGITPQDKFLEQYLDDWLDYVKKNLGIQVQVLDSPESFHANKPRLYVLDQYVANNTRYPFDAKAVILFQQPTDVHWGVLPLETLNAKIVRHDETFSQLNRQKLEKLFFQCV</sequence>
<evidence type="ECO:0000313" key="1">
    <source>
        <dbReference type="EMBL" id="QFG73894.1"/>
    </source>
</evidence>
<dbReference type="EMBL" id="MN448274">
    <property type="protein sequence ID" value="QFG73894.1"/>
    <property type="molecule type" value="Genomic_DNA"/>
</dbReference>